<evidence type="ECO:0000256" key="2">
    <source>
        <dbReference type="ARBA" id="ARBA00022803"/>
    </source>
</evidence>
<proteinExistence type="predicted"/>
<keyword evidence="2" id="KW-0802">TPR repeat</keyword>
<dbReference type="OrthoDB" id="311088at2759"/>
<dbReference type="InterPro" id="IPR051685">
    <property type="entry name" value="Ycf3/AcsC/BcsC/TPR_MFPF"/>
</dbReference>
<reference evidence="3" key="1">
    <citation type="submission" date="2021-01" db="EMBL/GenBank/DDBJ databases">
        <authorList>
            <consortium name="Genoscope - CEA"/>
            <person name="William W."/>
        </authorList>
    </citation>
    <scope>NUCLEOTIDE SEQUENCE</scope>
</reference>
<organism evidence="3 4">
    <name type="scientific">Paramecium sonneborni</name>
    <dbReference type="NCBI Taxonomy" id="65129"/>
    <lineage>
        <taxon>Eukaryota</taxon>
        <taxon>Sar</taxon>
        <taxon>Alveolata</taxon>
        <taxon>Ciliophora</taxon>
        <taxon>Intramacronucleata</taxon>
        <taxon>Oligohymenophorea</taxon>
        <taxon>Peniculida</taxon>
        <taxon>Parameciidae</taxon>
        <taxon>Paramecium</taxon>
    </lineage>
</organism>
<keyword evidence="4" id="KW-1185">Reference proteome</keyword>
<dbReference type="Proteomes" id="UP000692954">
    <property type="component" value="Unassembled WGS sequence"/>
</dbReference>
<gene>
    <name evidence="3" type="ORF">PSON_ATCC_30995.1.T1210007</name>
</gene>
<dbReference type="InterPro" id="IPR019734">
    <property type="entry name" value="TPR_rpt"/>
</dbReference>
<evidence type="ECO:0000313" key="3">
    <source>
        <dbReference type="EMBL" id="CAD8119357.1"/>
    </source>
</evidence>
<dbReference type="AlphaFoldDB" id="A0A8S1QX36"/>
<sequence length="89" mass="10410">MIKLYLQNHLAFFGKGDCLRILKYYEDALINLEQVLEIKHDHCFSLTSQGVCLLLMKLFQEAIICFQAAFKIDPNYDLPKQKLSIFIQL</sequence>
<dbReference type="PANTHER" id="PTHR44943:SF4">
    <property type="entry name" value="TPR REPEAT-CONTAINING PROTEIN MJ0798"/>
    <property type="match status" value="1"/>
</dbReference>
<dbReference type="EMBL" id="CAJJDN010000121">
    <property type="protein sequence ID" value="CAD8119357.1"/>
    <property type="molecule type" value="Genomic_DNA"/>
</dbReference>
<protein>
    <recommendedName>
        <fullName evidence="5">Tetratricopeptide repeat protein</fullName>
    </recommendedName>
</protein>
<dbReference type="PANTHER" id="PTHR44943">
    <property type="entry name" value="CELLULOSE SYNTHASE OPERON PROTEIN C"/>
    <property type="match status" value="1"/>
</dbReference>
<keyword evidence="1" id="KW-0677">Repeat</keyword>
<evidence type="ECO:0000313" key="4">
    <source>
        <dbReference type="Proteomes" id="UP000692954"/>
    </source>
</evidence>
<comment type="caution">
    <text evidence="3">The sequence shown here is derived from an EMBL/GenBank/DDBJ whole genome shotgun (WGS) entry which is preliminary data.</text>
</comment>
<dbReference type="SMART" id="SM00028">
    <property type="entry name" value="TPR"/>
    <property type="match status" value="2"/>
</dbReference>
<evidence type="ECO:0008006" key="5">
    <source>
        <dbReference type="Google" id="ProtNLM"/>
    </source>
</evidence>
<accession>A0A8S1QX36</accession>
<name>A0A8S1QX36_9CILI</name>
<dbReference type="Pfam" id="PF13181">
    <property type="entry name" value="TPR_8"/>
    <property type="match status" value="2"/>
</dbReference>
<evidence type="ECO:0000256" key="1">
    <source>
        <dbReference type="ARBA" id="ARBA00022737"/>
    </source>
</evidence>